<evidence type="ECO:0000313" key="4">
    <source>
        <dbReference type="EMBL" id="NRS93470.1"/>
    </source>
</evidence>
<dbReference type="EMBL" id="JABSNO010000021">
    <property type="protein sequence ID" value="NRS93470.1"/>
    <property type="molecule type" value="Genomic_DNA"/>
</dbReference>
<proteinExistence type="inferred from homology"/>
<dbReference type="InterPro" id="IPR002347">
    <property type="entry name" value="SDR_fam"/>
</dbReference>
<dbReference type="Gene3D" id="3.40.50.720">
    <property type="entry name" value="NAD(P)-binding Rossmann-like Domain"/>
    <property type="match status" value="1"/>
</dbReference>
<evidence type="ECO:0000256" key="1">
    <source>
        <dbReference type="ARBA" id="ARBA00006484"/>
    </source>
</evidence>
<dbReference type="GO" id="GO:0016491">
    <property type="term" value="F:oxidoreductase activity"/>
    <property type="evidence" value="ECO:0007669"/>
    <property type="project" value="UniProtKB-KW"/>
</dbReference>
<protein>
    <submittedName>
        <fullName evidence="4">Short-subunit dehydrogenase</fullName>
    </submittedName>
</protein>
<name>A0A8J8GA64_9FLAO</name>
<sequence>MMISNNSKIVLILGANSDVAKQCILQYVEKGFSVIASSRNLKSLEDFINENKIDSTKISLHHFDATDFSSHQNFYDELPSKPHIVIYAAGLLVENQQALQDFEGTFEMMKVNYSGAVSILNIIAMDKFNKNLERIIGLSSLSGVRGRKSNFIYGSTKSAFTQYLAGLRQELASRKIVVNVLVSGYINTKINEGLELNKNLLMEPNYVAKHIVNAGNSFSIVPNFKWKLIYYILKILPESLVAKLP</sequence>
<comment type="caution">
    <text evidence="4">The sequence shown here is derived from an EMBL/GenBank/DDBJ whole genome shotgun (WGS) entry which is preliminary data.</text>
</comment>
<dbReference type="Proteomes" id="UP000610746">
    <property type="component" value="Unassembled WGS sequence"/>
</dbReference>
<evidence type="ECO:0000313" key="5">
    <source>
        <dbReference type="Proteomes" id="UP000610746"/>
    </source>
</evidence>
<dbReference type="InterPro" id="IPR036291">
    <property type="entry name" value="NAD(P)-bd_dom_sf"/>
</dbReference>
<organism evidence="4 5">
    <name type="scientific">Frigoriflavimonas asaccharolytica</name>
    <dbReference type="NCBI Taxonomy" id="2735899"/>
    <lineage>
        <taxon>Bacteria</taxon>
        <taxon>Pseudomonadati</taxon>
        <taxon>Bacteroidota</taxon>
        <taxon>Flavobacteriia</taxon>
        <taxon>Flavobacteriales</taxon>
        <taxon>Weeksellaceae</taxon>
        <taxon>Frigoriflavimonas</taxon>
    </lineage>
</organism>
<dbReference type="PANTHER" id="PTHR43391">
    <property type="entry name" value="RETINOL DEHYDROGENASE-RELATED"/>
    <property type="match status" value="1"/>
</dbReference>
<gene>
    <name evidence="4" type="ORF">HNQ03_002560</name>
</gene>
<evidence type="ECO:0000256" key="3">
    <source>
        <dbReference type="ARBA" id="ARBA00023002"/>
    </source>
</evidence>
<dbReference type="PANTHER" id="PTHR43391:SF14">
    <property type="entry name" value="DEHYDROGENASE_REDUCTASE SDR FAMILY PROTEIN 7-LIKE"/>
    <property type="match status" value="1"/>
</dbReference>
<keyword evidence="5" id="KW-1185">Reference proteome</keyword>
<dbReference type="Pfam" id="PF00106">
    <property type="entry name" value="adh_short"/>
    <property type="match status" value="1"/>
</dbReference>
<comment type="similarity">
    <text evidence="1">Belongs to the short-chain dehydrogenases/reductases (SDR) family.</text>
</comment>
<dbReference type="SUPFAM" id="SSF51735">
    <property type="entry name" value="NAD(P)-binding Rossmann-fold domains"/>
    <property type="match status" value="1"/>
</dbReference>
<reference evidence="4" key="1">
    <citation type="submission" date="2020-05" db="EMBL/GenBank/DDBJ databases">
        <title>Genomic Encyclopedia of Type Strains, Phase IV (KMG-V): Genome sequencing to study the core and pangenomes of soil and plant-associated prokaryotes.</title>
        <authorList>
            <person name="Whitman W."/>
        </authorList>
    </citation>
    <scope>NUCLEOTIDE SEQUENCE</scope>
    <source>
        <strain evidence="4">16F</strain>
    </source>
</reference>
<dbReference type="RefSeq" id="WP_226927512.1">
    <property type="nucleotide sequence ID" value="NZ_JABSNO010000021.1"/>
</dbReference>
<accession>A0A8J8GA64</accession>
<keyword evidence="2" id="KW-0521">NADP</keyword>
<keyword evidence="3" id="KW-0560">Oxidoreductase</keyword>
<dbReference type="PRINTS" id="PR00081">
    <property type="entry name" value="GDHRDH"/>
</dbReference>
<dbReference type="AlphaFoldDB" id="A0A8J8GA64"/>
<evidence type="ECO:0000256" key="2">
    <source>
        <dbReference type="ARBA" id="ARBA00022857"/>
    </source>
</evidence>